<feature type="repeat" description="ANK" evidence="1">
    <location>
        <begin position="30"/>
        <end position="62"/>
    </location>
</feature>
<organism evidence="3 4">
    <name type="scientific">Daldinia eschscholtzii</name>
    <dbReference type="NCBI Taxonomy" id="292717"/>
    <lineage>
        <taxon>Eukaryota</taxon>
        <taxon>Fungi</taxon>
        <taxon>Dikarya</taxon>
        <taxon>Ascomycota</taxon>
        <taxon>Pezizomycotina</taxon>
        <taxon>Sordariomycetes</taxon>
        <taxon>Xylariomycetidae</taxon>
        <taxon>Xylariales</taxon>
        <taxon>Hypoxylaceae</taxon>
        <taxon>Daldinia</taxon>
    </lineage>
</organism>
<proteinExistence type="predicted"/>
<dbReference type="PANTHER" id="PTHR34706">
    <property type="entry name" value="SLR1338 PROTEIN"/>
    <property type="match status" value="1"/>
</dbReference>
<dbReference type="PROSITE" id="PS50088">
    <property type="entry name" value="ANK_REPEAT"/>
    <property type="match status" value="1"/>
</dbReference>
<keyword evidence="2" id="KW-0812">Transmembrane</keyword>
<evidence type="ECO:0000256" key="1">
    <source>
        <dbReference type="PROSITE-ProRule" id="PRU00023"/>
    </source>
</evidence>
<dbReference type="EMBL" id="JBANMG010000010">
    <property type="protein sequence ID" value="KAK6948106.1"/>
    <property type="molecule type" value="Genomic_DNA"/>
</dbReference>
<accession>A0AAX6M6T5</accession>
<dbReference type="AlphaFoldDB" id="A0AAX6M6T5"/>
<gene>
    <name evidence="3" type="ORF">Daesc_009870</name>
</gene>
<reference evidence="3 4" key="1">
    <citation type="journal article" date="2024" name="Front Chem Biol">
        <title>Unveiling the potential of Daldinia eschscholtzii MFLUCC 19-0629 through bioactivity and bioinformatics studies for enhanced sustainable agriculture production.</title>
        <authorList>
            <person name="Brooks S."/>
            <person name="Weaver J.A."/>
            <person name="Klomchit A."/>
            <person name="Alharthi S.A."/>
            <person name="Onlamun T."/>
            <person name="Nurani R."/>
            <person name="Vong T.K."/>
            <person name="Alberti F."/>
            <person name="Greco C."/>
        </authorList>
    </citation>
    <scope>NUCLEOTIDE SEQUENCE [LARGE SCALE GENOMIC DNA]</scope>
    <source>
        <strain evidence="3">MFLUCC 19-0629</strain>
    </source>
</reference>
<dbReference type="PANTHER" id="PTHR34706:SF3">
    <property type="entry name" value="ANKYRIN REPEAT PROTEIN (AFU_ORTHOLOGUE AFUA_7G06200)"/>
    <property type="match status" value="1"/>
</dbReference>
<dbReference type="Gene3D" id="1.25.40.20">
    <property type="entry name" value="Ankyrin repeat-containing domain"/>
    <property type="match status" value="1"/>
</dbReference>
<dbReference type="InterPro" id="IPR002110">
    <property type="entry name" value="Ankyrin_rpt"/>
</dbReference>
<dbReference type="SMART" id="SM00248">
    <property type="entry name" value="ANK"/>
    <property type="match status" value="4"/>
</dbReference>
<feature type="transmembrane region" description="Helical" evidence="2">
    <location>
        <begin position="170"/>
        <end position="193"/>
    </location>
</feature>
<evidence type="ECO:0000313" key="3">
    <source>
        <dbReference type="EMBL" id="KAK6948106.1"/>
    </source>
</evidence>
<keyword evidence="1" id="KW-0040">ANK repeat</keyword>
<dbReference type="Pfam" id="PF12796">
    <property type="entry name" value="Ank_2"/>
    <property type="match status" value="1"/>
</dbReference>
<evidence type="ECO:0000313" key="4">
    <source>
        <dbReference type="Proteomes" id="UP001369815"/>
    </source>
</evidence>
<name>A0AAX6M6T5_9PEZI</name>
<evidence type="ECO:0008006" key="5">
    <source>
        <dbReference type="Google" id="ProtNLM"/>
    </source>
</evidence>
<dbReference type="SUPFAM" id="SSF48403">
    <property type="entry name" value="Ankyrin repeat"/>
    <property type="match status" value="1"/>
</dbReference>
<sequence>MDARNGTLDQSKLDQYKTVAFDIDTLDPKTGLTLLATASLKGRTDVVKLLLQNNASATKLSRGDRTPVWFAAMGSMKTNDRAEIIRLLHTYGADINKPSPRNRNYTPLMKVIIDWEDPAIVRQLVDLGANVAAENSDRETATMLAIKMKNHAVIRALDGNSPRRKSFTELILKVIIFILHVIVSVSAVASGVIRGILESRYQYGDIRDASCSREARENKTMEEYTTDLIHFITDNRLSDFFKKDDPFLKTLVHKAAKLKSNPESTFKSDKDIRDLLKLSLYQQVIYCDDSSSMSVGNRLEAQRRIVKRVTKVATYIIPEKDGVELRFINSSVSGSGLRDTEIEAIMTSVKPAGDTDIGKNLISKILKPLVYDKLANKELRRPLLVSIITDGCPEPEASNILRDAIRDCGKKLINAGYNSDVVLFQLSRIGNSRASKEFFDNLQNDKQLQRVLYCTTDGLEKACEDADQNEDQLEEWVYVTVMPPDELSVVV</sequence>
<keyword evidence="2" id="KW-0472">Membrane</keyword>
<comment type="caution">
    <text evidence="3">The sequence shown here is derived from an EMBL/GenBank/DDBJ whole genome shotgun (WGS) entry which is preliminary data.</text>
</comment>
<dbReference type="InterPro" id="IPR036770">
    <property type="entry name" value="Ankyrin_rpt-contain_sf"/>
</dbReference>
<keyword evidence="2" id="KW-1133">Transmembrane helix</keyword>
<dbReference type="Proteomes" id="UP001369815">
    <property type="component" value="Unassembled WGS sequence"/>
</dbReference>
<protein>
    <recommendedName>
        <fullName evidence="5">Ankyrin repeat protein</fullName>
    </recommendedName>
</protein>
<evidence type="ECO:0000256" key="2">
    <source>
        <dbReference type="SAM" id="Phobius"/>
    </source>
</evidence>
<keyword evidence="4" id="KW-1185">Reference proteome</keyword>